<accession>A0ABU2C1P0</accession>
<dbReference type="Proteomes" id="UP001183648">
    <property type="component" value="Unassembled WGS sequence"/>
</dbReference>
<dbReference type="CDD" id="cd00085">
    <property type="entry name" value="HNHc"/>
    <property type="match status" value="1"/>
</dbReference>
<evidence type="ECO:0000256" key="1">
    <source>
        <dbReference type="SAM" id="MobiDB-lite"/>
    </source>
</evidence>
<sequence length="442" mass="48232">MPLRTESEWTAQMRGHADALVLLDPDASDQDLVDQLRVLEETKAKVAAAQVAITTRLAASQERAQRDAGVRPDKVGLGIGSQVALAKRESTFRGGAFVQFSKVLLRELPHTYAVLAAGRTTEWRARIVVKETVWLSPEHRAQLDAEIAPLLEGWGDRRVEQEVRTRAYRLDPRGFVERGATAAKDRRVTVRPAPDVMSNLSAHLPVAQGVAAYAALRKHADSLRAGGDERSVGQIMADTLVERITGQATAEAVPITVGLVMSDQTMFNAGDHSDEPAQVEGYGPIPADLARRLLLAADADADLWVQRLFTRPTTGELAAIDSKARFFRGALRKLVVARDRWCRTPWCEAPIRHGDHVVDRADGGPTSSRNGEGLCEACNYVYNAPGWSAAAAATGAHLVVTTTPTGHRYRSLPPDPPRTSDPPERVRRPIDYRFEGCVVDVA</sequence>
<organism evidence="3 4">
    <name type="scientific">Nocardioides marmoribigeumensis</name>
    <dbReference type="NCBI Taxonomy" id="433649"/>
    <lineage>
        <taxon>Bacteria</taxon>
        <taxon>Bacillati</taxon>
        <taxon>Actinomycetota</taxon>
        <taxon>Actinomycetes</taxon>
        <taxon>Propionibacteriales</taxon>
        <taxon>Nocardioidaceae</taxon>
        <taxon>Nocardioides</taxon>
    </lineage>
</organism>
<name>A0ABU2C1P0_9ACTN</name>
<comment type="caution">
    <text evidence="3">The sequence shown here is derived from an EMBL/GenBank/DDBJ whole genome shotgun (WGS) entry which is preliminary data.</text>
</comment>
<proteinExistence type="predicted"/>
<reference evidence="3 4" key="1">
    <citation type="submission" date="2023-07" db="EMBL/GenBank/DDBJ databases">
        <title>Sequencing the genomes of 1000 actinobacteria strains.</title>
        <authorList>
            <person name="Klenk H.-P."/>
        </authorList>
    </citation>
    <scope>NUCLEOTIDE SEQUENCE [LARGE SCALE GENOMIC DNA]</scope>
    <source>
        <strain evidence="3 4">DSM 19426</strain>
    </source>
</reference>
<feature type="domain" description="HNH nuclease" evidence="2">
    <location>
        <begin position="330"/>
        <end position="380"/>
    </location>
</feature>
<dbReference type="InterPro" id="IPR003615">
    <property type="entry name" value="HNH_nuc"/>
</dbReference>
<gene>
    <name evidence="3" type="ORF">J2S63_004142</name>
</gene>
<feature type="region of interest" description="Disordered" evidence="1">
    <location>
        <begin position="404"/>
        <end position="426"/>
    </location>
</feature>
<dbReference type="SMART" id="SM00507">
    <property type="entry name" value="HNHc"/>
    <property type="match status" value="1"/>
</dbReference>
<protein>
    <recommendedName>
        <fullName evidence="2">HNH nuclease domain-containing protein</fullName>
    </recommendedName>
</protein>
<keyword evidence="4" id="KW-1185">Reference proteome</keyword>
<dbReference type="RefSeq" id="WP_310306381.1">
    <property type="nucleotide sequence ID" value="NZ_BAAAPS010000006.1"/>
</dbReference>
<evidence type="ECO:0000313" key="4">
    <source>
        <dbReference type="Proteomes" id="UP001183648"/>
    </source>
</evidence>
<evidence type="ECO:0000313" key="3">
    <source>
        <dbReference type="EMBL" id="MDR7364589.1"/>
    </source>
</evidence>
<dbReference type="EMBL" id="JAVDYG010000001">
    <property type="protein sequence ID" value="MDR7364589.1"/>
    <property type="molecule type" value="Genomic_DNA"/>
</dbReference>
<evidence type="ECO:0000259" key="2">
    <source>
        <dbReference type="SMART" id="SM00507"/>
    </source>
</evidence>